<gene>
    <name evidence="4" type="ORF">HX837_07260</name>
</gene>
<evidence type="ECO:0000313" key="4">
    <source>
        <dbReference type="EMBL" id="NWJ43978.1"/>
    </source>
</evidence>
<dbReference type="InterPro" id="IPR052042">
    <property type="entry name" value="Tail_sheath_structural"/>
</dbReference>
<feature type="domain" description="Tail sheath protein subtilisin-like" evidence="2">
    <location>
        <begin position="469"/>
        <end position="635"/>
    </location>
</feature>
<dbReference type="InterPro" id="IPR035089">
    <property type="entry name" value="Phage_sheath_subtilisin"/>
</dbReference>
<dbReference type="AlphaFoldDB" id="A0A7K4MQW1"/>
<comment type="similarity">
    <text evidence="1">Belongs to the myoviridae tail sheath protein family.</text>
</comment>
<name>A0A7K4MQW1_9ARCH</name>
<feature type="domain" description="Tail sheath protein C-terminal" evidence="3">
    <location>
        <begin position="639"/>
        <end position="738"/>
    </location>
</feature>
<evidence type="ECO:0000259" key="2">
    <source>
        <dbReference type="Pfam" id="PF04984"/>
    </source>
</evidence>
<dbReference type="InterPro" id="IPR020287">
    <property type="entry name" value="Tail_sheath_C"/>
</dbReference>
<comment type="caution">
    <text evidence="4">The sequence shown here is derived from an EMBL/GenBank/DDBJ whole genome shotgun (WGS) entry which is preliminary data.</text>
</comment>
<evidence type="ECO:0000259" key="3">
    <source>
        <dbReference type="Pfam" id="PF17482"/>
    </source>
</evidence>
<evidence type="ECO:0000256" key="1">
    <source>
        <dbReference type="ARBA" id="ARBA00008005"/>
    </source>
</evidence>
<dbReference type="Gene3D" id="3.40.50.11780">
    <property type="match status" value="2"/>
</dbReference>
<protein>
    <submittedName>
        <fullName evidence="4">Phage tail sheath subtilisin-like domain-containing protein</fullName>
    </submittedName>
</protein>
<dbReference type="EMBL" id="JACASV010000083">
    <property type="protein sequence ID" value="NWJ43978.1"/>
    <property type="molecule type" value="Genomic_DNA"/>
</dbReference>
<evidence type="ECO:0000313" key="5">
    <source>
        <dbReference type="Proteomes" id="UP000523105"/>
    </source>
</evidence>
<dbReference type="Pfam" id="PF04984">
    <property type="entry name" value="Phage_sheath_1"/>
    <property type="match status" value="1"/>
</dbReference>
<dbReference type="Proteomes" id="UP000523105">
    <property type="component" value="Unassembled WGS sequence"/>
</dbReference>
<reference evidence="4 5" key="1">
    <citation type="journal article" date="2019" name="Environ. Microbiol.">
        <title>Genomics insights into ecotype formation of ammonia-oxidizing archaea in the deep ocean.</title>
        <authorList>
            <person name="Wang Y."/>
            <person name="Huang J.M."/>
            <person name="Cui G.J."/>
            <person name="Nunoura T."/>
            <person name="Takaki Y."/>
            <person name="Li W.L."/>
            <person name="Li J."/>
            <person name="Gao Z.M."/>
            <person name="Takai K."/>
            <person name="Zhang A.Q."/>
            <person name="Stepanauskas R."/>
        </authorList>
    </citation>
    <scope>NUCLEOTIDE SEQUENCE [LARGE SCALE GENOMIC DNA]</scope>
    <source>
        <strain evidence="4 5">L15b</strain>
    </source>
</reference>
<organism evidence="4 5">
    <name type="scientific">Marine Group I thaumarchaeote</name>
    <dbReference type="NCBI Taxonomy" id="2511932"/>
    <lineage>
        <taxon>Archaea</taxon>
        <taxon>Nitrososphaerota</taxon>
        <taxon>Marine Group I</taxon>
    </lineage>
</organism>
<accession>A0A7K4MQW1</accession>
<dbReference type="PANTHER" id="PTHR35861">
    <property type="match status" value="1"/>
</dbReference>
<dbReference type="Pfam" id="PF17482">
    <property type="entry name" value="Phage_sheath_1C"/>
    <property type="match status" value="1"/>
</dbReference>
<sequence length="753" mass="81001">MPFQVSPGVNTSEIDLTNVVVGAGTSTGGFAGRFHWGPIEEVTLITDEDNLVDQFQKPDDNNFEHFFTAANFLSYTSALNVVRAANTTVANAAAPKNATAASGTYVNVQIKTSESYYNTYDAEQGGTAYSTAANGPFVSKWAGDLGNTFKVSICPADRPSATLTGTADWAVSTGVYSGTGTLFGIELRVGDAISIADETGLHIVESITSNTVAKCFSTSGTDSADADGKVGTRQKRSVFHTISSNMKGTVVVTADSTTVTGTGTMFNRQFIVGDKIVINGETKKVKTLTSNTVIVTDTKFLAAATAQTYTRDWEYAGAFAEGPPTTSDHAADKSMSLDEIHVAVVDEDGEWTGTIDEVVEAHANLSVAKGAKDSQGEDIYYKNYINKKSKFMWWLQYAPVEAEVLSGDYITPAATGSKTLRGWGATADAGGTQQADEFYMPGKAYTKSFTGGTAGTAPSDADVIRAYDLMKSAEDVDVSLLMTGSHGSTVVRHCIANIAESRKDCLAFFSPTKAHVVDTASSSVATTNVTGHRDTVNQNSSYAVMDSGWKQMFDKHNDKFRYVPLNGDIAGLCAQTDAVRDPFFSPGGFTRGQIKGVVKLPYNPKKAERDSLYQAQVNPVVSFPGEGTILFGDKTQLIKPSAFDRINVRRLFILLEKAIANAARFQLFEFNDEFTRSQFVSMVEPFLRDIQGRGGIQDFAVVCDESNNTPQVVDSNQFRGDIFVKPSRAINFIQLNFVAVRSGVEFSEVVGAV</sequence>
<proteinExistence type="inferred from homology"/>
<dbReference type="PANTHER" id="PTHR35861:SF1">
    <property type="entry name" value="PHAGE TAIL SHEATH PROTEIN"/>
    <property type="match status" value="1"/>
</dbReference>